<proteinExistence type="predicted"/>
<name>Q9RAV1_LACLL</name>
<dbReference type="AlphaFoldDB" id="Q9RAV1"/>
<organism evidence="1">
    <name type="scientific">Lactococcus lactis subsp. lactis</name>
    <name type="common">Streptococcus lactis</name>
    <dbReference type="NCBI Taxonomy" id="1360"/>
    <lineage>
        <taxon>Bacteria</taxon>
        <taxon>Bacillati</taxon>
        <taxon>Bacillota</taxon>
        <taxon>Bacilli</taxon>
        <taxon>Lactobacillales</taxon>
        <taxon>Streptococcaceae</taxon>
        <taxon>Lactococcus</taxon>
    </lineage>
</organism>
<reference evidence="1" key="1">
    <citation type="journal article" date="2000" name="Biochim. Biophys. Acta">
        <title>Cloning and expression of the genes involved in the production of and immunity against the bacteriocin lacticin RM.</title>
        <authorList>
            <person name="Yarmus M."/>
            <person name="Mett A."/>
            <person name="Shapira R."/>
        </authorList>
    </citation>
    <scope>NUCLEOTIDE SEQUENCE</scope>
</reference>
<sequence length="40" mass="4858">MLIKVLEKKSYLRMLQLTLIEIVYISLWHPMVQGKQPFLR</sequence>
<accession>Q9RAV1</accession>
<evidence type="ECO:0000313" key="1">
    <source>
        <dbReference type="EMBL" id="AAD45619.1"/>
    </source>
</evidence>
<protein>
    <submittedName>
        <fullName evidence="1">Uncharacterized protein</fullName>
    </submittedName>
</protein>
<dbReference type="EMBL" id="AF080265">
    <property type="protein sequence ID" value="AAD45619.1"/>
    <property type="molecule type" value="Genomic_DNA"/>
</dbReference>